<dbReference type="GO" id="GO:0003676">
    <property type="term" value="F:nucleic acid binding"/>
    <property type="evidence" value="ECO:0007669"/>
    <property type="project" value="InterPro"/>
</dbReference>
<dbReference type="GO" id="GO:0005737">
    <property type="term" value="C:cytoplasm"/>
    <property type="evidence" value="ECO:0007669"/>
    <property type="project" value="TreeGrafter"/>
</dbReference>
<evidence type="ECO:0000259" key="5">
    <source>
        <dbReference type="Pfam" id="PF01974"/>
    </source>
</evidence>
<reference evidence="6" key="1">
    <citation type="submission" date="2022-11" db="EMBL/GenBank/DDBJ databases">
        <authorList>
            <person name="Morgan W.R."/>
            <person name="Tartar A."/>
        </authorList>
    </citation>
    <scope>NUCLEOTIDE SEQUENCE</scope>
    <source>
        <strain evidence="6">ARSEF 373</strain>
    </source>
</reference>
<proteinExistence type="inferred from homology"/>
<dbReference type="InterPro" id="IPR011856">
    <property type="entry name" value="tRNA_endonuc-like_dom_sf"/>
</dbReference>
<feature type="region of interest" description="Disordered" evidence="4">
    <location>
        <begin position="240"/>
        <end position="278"/>
    </location>
</feature>
<evidence type="ECO:0000313" key="7">
    <source>
        <dbReference type="Proteomes" id="UP001146120"/>
    </source>
</evidence>
<evidence type="ECO:0000256" key="1">
    <source>
        <dbReference type="ARBA" id="ARBA00008078"/>
    </source>
</evidence>
<feature type="domain" description="tRNA intron endonuclease catalytic" evidence="5">
    <location>
        <begin position="90"/>
        <end position="167"/>
    </location>
</feature>
<dbReference type="SUPFAM" id="SSF53032">
    <property type="entry name" value="tRNA-intron endonuclease catalytic domain-like"/>
    <property type="match status" value="1"/>
</dbReference>
<name>A0AAV2YR22_9STRA</name>
<dbReference type="Gene3D" id="3.40.1350.10">
    <property type="match status" value="1"/>
</dbReference>
<comment type="similarity">
    <text evidence="1">Belongs to the tRNA-intron endonuclease family.</text>
</comment>
<evidence type="ECO:0000256" key="4">
    <source>
        <dbReference type="SAM" id="MobiDB-lite"/>
    </source>
</evidence>
<feature type="compositionally biased region" description="Basic and acidic residues" evidence="4">
    <location>
        <begin position="268"/>
        <end position="278"/>
    </location>
</feature>
<dbReference type="CDD" id="cd22363">
    <property type="entry name" value="tRNA-intron_lyase_C"/>
    <property type="match status" value="1"/>
</dbReference>
<feature type="compositionally biased region" description="Basic residues" evidence="4">
    <location>
        <begin position="243"/>
        <end position="254"/>
    </location>
</feature>
<dbReference type="PANTHER" id="PTHR21227">
    <property type="entry name" value="TRNA-SPLICING ENDONUCLEASE SUBUNIT SEN2"/>
    <property type="match status" value="1"/>
</dbReference>
<organism evidence="6 7">
    <name type="scientific">Lagenidium giganteum</name>
    <dbReference type="NCBI Taxonomy" id="4803"/>
    <lineage>
        <taxon>Eukaryota</taxon>
        <taxon>Sar</taxon>
        <taxon>Stramenopiles</taxon>
        <taxon>Oomycota</taxon>
        <taxon>Peronosporomycetes</taxon>
        <taxon>Pythiales</taxon>
        <taxon>Pythiaceae</taxon>
    </lineage>
</organism>
<comment type="catalytic activity">
    <reaction evidence="3">
        <text>pretRNA = a 3'-half-tRNA molecule with a 5'-OH end + a 5'-half-tRNA molecule with a 2',3'-cyclic phosphate end + an intron with a 2',3'-cyclic phosphate and a 5'-hydroxyl terminus.</text>
        <dbReference type="EC" id="4.6.1.16"/>
    </reaction>
</comment>
<evidence type="ECO:0000313" key="6">
    <source>
        <dbReference type="EMBL" id="DAZ95652.1"/>
    </source>
</evidence>
<dbReference type="Proteomes" id="UP001146120">
    <property type="component" value="Unassembled WGS sequence"/>
</dbReference>
<protein>
    <recommendedName>
        <fullName evidence="2">tRNA-intron lyase</fullName>
        <ecNumber evidence="2">4.6.1.16</ecNumber>
    </recommendedName>
</protein>
<dbReference type="Pfam" id="PF01974">
    <property type="entry name" value="tRNA_int_endo"/>
    <property type="match status" value="1"/>
</dbReference>
<keyword evidence="7" id="KW-1185">Reference proteome</keyword>
<dbReference type="EMBL" id="DAKRPA010000196">
    <property type="protein sequence ID" value="DAZ95652.1"/>
    <property type="molecule type" value="Genomic_DNA"/>
</dbReference>
<evidence type="ECO:0000256" key="2">
    <source>
        <dbReference type="ARBA" id="ARBA00012573"/>
    </source>
</evidence>
<dbReference type="PANTHER" id="PTHR21227:SF0">
    <property type="entry name" value="TRNA-SPLICING ENDONUCLEASE SUBUNIT SEN2"/>
    <property type="match status" value="1"/>
</dbReference>
<dbReference type="InterPro" id="IPR036167">
    <property type="entry name" value="tRNA_intron_Endo_cat-like_sf"/>
</dbReference>
<dbReference type="GO" id="GO:0000379">
    <property type="term" value="P:tRNA-type intron splice site recognition and cleavage"/>
    <property type="evidence" value="ECO:0007669"/>
    <property type="project" value="TreeGrafter"/>
</dbReference>
<accession>A0AAV2YR22</accession>
<dbReference type="AlphaFoldDB" id="A0AAV2YR22"/>
<dbReference type="InterPro" id="IPR006677">
    <property type="entry name" value="tRNA_intron_Endonuc_cat-like"/>
</dbReference>
<dbReference type="GO" id="GO:0000213">
    <property type="term" value="F:tRNA-intron lyase activity"/>
    <property type="evidence" value="ECO:0007669"/>
    <property type="project" value="UniProtKB-EC"/>
</dbReference>
<gene>
    <name evidence="6" type="ORF">N0F65_002281</name>
</gene>
<dbReference type="GO" id="GO:0000214">
    <property type="term" value="C:tRNA-intron endonuclease complex"/>
    <property type="evidence" value="ECO:0007669"/>
    <property type="project" value="TreeGrafter"/>
</dbReference>
<reference evidence="6" key="2">
    <citation type="journal article" date="2023" name="Microbiol Resour">
        <title>Decontamination and Annotation of the Draft Genome Sequence of the Oomycete Lagenidium giganteum ARSEF 373.</title>
        <authorList>
            <person name="Morgan W.R."/>
            <person name="Tartar A."/>
        </authorList>
    </citation>
    <scope>NUCLEOTIDE SEQUENCE</scope>
    <source>
        <strain evidence="6">ARSEF 373</strain>
    </source>
</reference>
<evidence type="ECO:0000256" key="3">
    <source>
        <dbReference type="ARBA" id="ARBA00034031"/>
    </source>
</evidence>
<dbReference type="InterPro" id="IPR006676">
    <property type="entry name" value="tRNA_splic"/>
</dbReference>
<dbReference type="EC" id="4.6.1.16" evidence="2"/>
<comment type="caution">
    <text evidence="6">The sequence shown here is derived from an EMBL/GenBank/DDBJ whole genome shotgun (WGS) entry which is preliminary data.</text>
</comment>
<sequence>MLTACVVATEAAVHVSGPSDDKAWQQLRALLYGVALPRDRTHGDVAVCVMSLAEAYHAVTESQLVTMSPSPADLWTQFSALTPSFVPHAVVQLHFRRLGWLLKSGLNYGAHFVLYRGSADEFHSEYMVYIQDGDTHDSDVTCSWQVIQSLTRIASDVQKTVLLCCVTAVAPPAAPAKPDADLKYGLYDLHGTWWKLQAVPMRFWDIGVVDAIEKQQSTLQSVEAADQLSALTAAFAFQPQPVSRKHKRRKHGSKKINQETRTPLAVVEAKEDIEKTSS</sequence>